<feature type="region of interest" description="Disordered" evidence="1">
    <location>
        <begin position="1"/>
        <end position="21"/>
    </location>
</feature>
<gene>
    <name evidence="2" type="ORF">OH76DRAFT_1422545</name>
</gene>
<evidence type="ECO:0000313" key="2">
    <source>
        <dbReference type="EMBL" id="RDX42344.1"/>
    </source>
</evidence>
<name>A0A371CPX6_9APHY</name>
<reference evidence="2 3" key="1">
    <citation type="journal article" date="2018" name="Biotechnol. Biofuels">
        <title>Integrative visual omics of the white-rot fungus Polyporus brumalis exposes the biotechnological potential of its oxidative enzymes for delignifying raw plant biomass.</title>
        <authorList>
            <person name="Miyauchi S."/>
            <person name="Rancon A."/>
            <person name="Drula E."/>
            <person name="Hage H."/>
            <person name="Chaduli D."/>
            <person name="Favel A."/>
            <person name="Grisel S."/>
            <person name="Henrissat B."/>
            <person name="Herpoel-Gimbert I."/>
            <person name="Ruiz-Duenas F.J."/>
            <person name="Chevret D."/>
            <person name="Hainaut M."/>
            <person name="Lin J."/>
            <person name="Wang M."/>
            <person name="Pangilinan J."/>
            <person name="Lipzen A."/>
            <person name="Lesage-Meessen L."/>
            <person name="Navarro D."/>
            <person name="Riley R."/>
            <person name="Grigoriev I.V."/>
            <person name="Zhou S."/>
            <person name="Raouche S."/>
            <person name="Rosso M.N."/>
        </authorList>
    </citation>
    <scope>NUCLEOTIDE SEQUENCE [LARGE SCALE GENOMIC DNA]</scope>
    <source>
        <strain evidence="2 3">BRFM 1820</strain>
    </source>
</reference>
<dbReference type="Proteomes" id="UP000256964">
    <property type="component" value="Unassembled WGS sequence"/>
</dbReference>
<feature type="compositionally biased region" description="Basic and acidic residues" evidence="1">
    <location>
        <begin position="1"/>
        <end position="17"/>
    </location>
</feature>
<sequence>MQVDGRHEPAAHSERGPVRVPTRSPAVRACLEEGLPMYEMYVALRMNRAKHDWVKMMQEEIWRRFGREELMAYTRQDICQAHSKQAVRNWYNNRRGRGGMGALTN</sequence>
<protein>
    <submittedName>
        <fullName evidence="2">Uncharacterized protein</fullName>
    </submittedName>
</protein>
<evidence type="ECO:0000313" key="3">
    <source>
        <dbReference type="Proteomes" id="UP000256964"/>
    </source>
</evidence>
<keyword evidence="3" id="KW-1185">Reference proteome</keyword>
<dbReference type="EMBL" id="KZ857486">
    <property type="protein sequence ID" value="RDX42344.1"/>
    <property type="molecule type" value="Genomic_DNA"/>
</dbReference>
<dbReference type="AlphaFoldDB" id="A0A371CPX6"/>
<organism evidence="2 3">
    <name type="scientific">Lentinus brumalis</name>
    <dbReference type="NCBI Taxonomy" id="2498619"/>
    <lineage>
        <taxon>Eukaryota</taxon>
        <taxon>Fungi</taxon>
        <taxon>Dikarya</taxon>
        <taxon>Basidiomycota</taxon>
        <taxon>Agaricomycotina</taxon>
        <taxon>Agaricomycetes</taxon>
        <taxon>Polyporales</taxon>
        <taxon>Polyporaceae</taxon>
        <taxon>Lentinus</taxon>
    </lineage>
</organism>
<accession>A0A371CPX6</accession>
<proteinExistence type="predicted"/>
<evidence type="ECO:0000256" key="1">
    <source>
        <dbReference type="SAM" id="MobiDB-lite"/>
    </source>
</evidence>